<evidence type="ECO:0008006" key="3">
    <source>
        <dbReference type="Google" id="ProtNLM"/>
    </source>
</evidence>
<evidence type="ECO:0000313" key="2">
    <source>
        <dbReference type="Proteomes" id="UP000008370"/>
    </source>
</evidence>
<feature type="non-terminal residue" evidence="1">
    <location>
        <position position="1"/>
    </location>
</feature>
<dbReference type="AlphaFoldDB" id="K5VUH5"/>
<organism evidence="1 2">
    <name type="scientific">Phanerochaete carnosa (strain HHB-10118-sp)</name>
    <name type="common">White-rot fungus</name>
    <name type="synonym">Peniophora carnosa</name>
    <dbReference type="NCBI Taxonomy" id="650164"/>
    <lineage>
        <taxon>Eukaryota</taxon>
        <taxon>Fungi</taxon>
        <taxon>Dikarya</taxon>
        <taxon>Basidiomycota</taxon>
        <taxon>Agaricomycotina</taxon>
        <taxon>Agaricomycetes</taxon>
        <taxon>Polyporales</taxon>
        <taxon>Phanerochaetaceae</taxon>
        <taxon>Phanerochaete</taxon>
    </lineage>
</organism>
<keyword evidence="2" id="KW-1185">Reference proteome</keyword>
<name>K5VUH5_PHACS</name>
<dbReference type="HOGENOM" id="CLU_314644_0_0_1"/>
<dbReference type="EMBL" id="JH930478">
    <property type="protein sequence ID" value="EKM50450.1"/>
    <property type="molecule type" value="Genomic_DNA"/>
</dbReference>
<dbReference type="GeneID" id="18913362"/>
<dbReference type="InParanoid" id="K5VUH5"/>
<dbReference type="InterPro" id="IPR018247">
    <property type="entry name" value="EF_Hand_1_Ca_BS"/>
</dbReference>
<evidence type="ECO:0000313" key="1">
    <source>
        <dbReference type="EMBL" id="EKM50450.1"/>
    </source>
</evidence>
<sequence length="930" mass="106507">MSYEEDRHLASASEELEELAIRVSSLPPLLDKTVQHVSGAVSGVQQAIDSDLAAQLEQVAEFTADNVKVNVEVLVDVLDCVSKIHPFIGVAALAFKAAVKLEMTRRKNDKRVLQLHADMCNMMRTVAWLHDFQREYVKGQETIVIEDRLKSRVEDIASDIEACAKSCAYFRDKVFIVRVLTGPQWEHILLDFSEKFDTHQKEVGRTLTMITASKSARSYEKLFNMEQQLNRVALFTSLRPREDHKLQEFIDVHGGPNAVWADEALRKDLERLVEENETNREDKLISHATNIFDEVGQDLQSTMQRLFNENQTSFDEHFQSRWDNLLATFRVALQEGNSEQSSRTELQDDDIRALWSDMRWGRREPADVVISQLLLVAAEKVHEQAMDRWALHYLSPKYWKQGLLEAIDVDGSGYVTIAEINSFSVLRPRGPEGWSLPRWMAYWTVGQELVLKHYYDAIDKQLVQIRDTATHALPFNRALVQKLLGGGIFYTCDCILAGVYLVAERRSLEPLVFAKFESRVSAEEDELRQLLESVNYELDSCIMSSVVGSRRLDTIVLPLLYLLLERALRIMKEAVNESLDQQQVLGLRASLWTLLRASYHRVEEIRDMFVTLSSDEILVKEKIKRVSLGLYRYIYCYDELGTSKYLNDQKALRPSCLTPGFSRTSLETQHSSLGSLERAWTYGEVEQLLTDTRHELYPFVQLCVEQGIMASEGEPADVFLNMAREAIAKAAHLGGPLAHVVNSQNPFLRFLTPSRTREMLMSSVTQIAKQAPAPQLQFCCALVDSVVRRQILHSPVTCDRCRKRTINMTRLICLTCSEDEDSTRRGRTTDYCARCLFDNLQLRCAVSEHDQHSFLQVRRFTYNKWRHASLKEARVIWQKQAVLCGLLDAPRTQLGVERHSRGPDERALSCQTCLELITSSFWFCLDCREG</sequence>
<gene>
    <name evidence="1" type="ORF">PHACADRAFT_213374</name>
</gene>
<proteinExistence type="predicted"/>
<dbReference type="STRING" id="650164.K5VUH5"/>
<reference evidence="1 2" key="1">
    <citation type="journal article" date="2012" name="BMC Genomics">
        <title>Comparative genomics of the white-rot fungi, Phanerochaete carnosa and P. chrysosporium, to elucidate the genetic basis of the distinct wood types they colonize.</title>
        <authorList>
            <person name="Suzuki H."/>
            <person name="MacDonald J."/>
            <person name="Syed K."/>
            <person name="Salamov A."/>
            <person name="Hori C."/>
            <person name="Aerts A."/>
            <person name="Henrissat B."/>
            <person name="Wiebenga A."/>
            <person name="vanKuyk P.A."/>
            <person name="Barry K."/>
            <person name="Lindquist E."/>
            <person name="LaButti K."/>
            <person name="Lapidus A."/>
            <person name="Lucas S."/>
            <person name="Coutinho P."/>
            <person name="Gong Y."/>
            <person name="Samejima M."/>
            <person name="Mahadevan R."/>
            <person name="Abou-Zaid M."/>
            <person name="de Vries R.P."/>
            <person name="Igarashi K."/>
            <person name="Yadav J.S."/>
            <person name="Grigoriev I.V."/>
            <person name="Master E.R."/>
        </authorList>
    </citation>
    <scope>NUCLEOTIDE SEQUENCE [LARGE SCALE GENOMIC DNA]</scope>
    <source>
        <strain evidence="1 2">HHB-10118-sp</strain>
    </source>
</reference>
<dbReference type="RefSeq" id="XP_007400722.1">
    <property type="nucleotide sequence ID" value="XM_007400660.1"/>
</dbReference>
<dbReference type="PROSITE" id="PS00018">
    <property type="entry name" value="EF_HAND_1"/>
    <property type="match status" value="1"/>
</dbReference>
<dbReference type="OrthoDB" id="2122982at2759"/>
<dbReference type="KEGG" id="pco:PHACADRAFT_213374"/>
<accession>K5VUH5</accession>
<protein>
    <recommendedName>
        <fullName evidence="3">EF-hand domain-containing protein</fullName>
    </recommendedName>
</protein>
<dbReference type="Proteomes" id="UP000008370">
    <property type="component" value="Unassembled WGS sequence"/>
</dbReference>